<keyword evidence="1" id="KW-0732">Signal</keyword>
<sequence length="87" mass="9564">MCSRSQSLWRSSITAMVVMFLATIFTTTVTPAYAAPGYQRGSDYFTSPARSTVWNLGDTVEIRLCTLSFLIPSSVSFFPVFVHLSAA</sequence>
<organism evidence="2 3">
    <name type="scientific">Linnemannia schmuckeri</name>
    <dbReference type="NCBI Taxonomy" id="64567"/>
    <lineage>
        <taxon>Eukaryota</taxon>
        <taxon>Fungi</taxon>
        <taxon>Fungi incertae sedis</taxon>
        <taxon>Mucoromycota</taxon>
        <taxon>Mortierellomycotina</taxon>
        <taxon>Mortierellomycetes</taxon>
        <taxon>Mortierellales</taxon>
        <taxon>Mortierellaceae</taxon>
        <taxon>Linnemannia</taxon>
    </lineage>
</organism>
<dbReference type="AlphaFoldDB" id="A0A9P5RYV3"/>
<dbReference type="EMBL" id="JAAAUQ010000387">
    <property type="protein sequence ID" value="KAF9150736.1"/>
    <property type="molecule type" value="Genomic_DNA"/>
</dbReference>
<feature type="signal peptide" evidence="1">
    <location>
        <begin position="1"/>
        <end position="34"/>
    </location>
</feature>
<feature type="chain" id="PRO_5040436095" evidence="1">
    <location>
        <begin position="35"/>
        <end position="87"/>
    </location>
</feature>
<comment type="caution">
    <text evidence="2">The sequence shown here is derived from an EMBL/GenBank/DDBJ whole genome shotgun (WGS) entry which is preliminary data.</text>
</comment>
<evidence type="ECO:0000256" key="1">
    <source>
        <dbReference type="SAM" id="SignalP"/>
    </source>
</evidence>
<reference evidence="2" key="1">
    <citation type="journal article" date="2020" name="Fungal Divers.">
        <title>Resolving the Mortierellaceae phylogeny through synthesis of multi-gene phylogenetics and phylogenomics.</title>
        <authorList>
            <person name="Vandepol N."/>
            <person name="Liber J."/>
            <person name="Desiro A."/>
            <person name="Na H."/>
            <person name="Kennedy M."/>
            <person name="Barry K."/>
            <person name="Grigoriev I.V."/>
            <person name="Miller A.N."/>
            <person name="O'Donnell K."/>
            <person name="Stajich J.E."/>
            <person name="Bonito G."/>
        </authorList>
    </citation>
    <scope>NUCLEOTIDE SEQUENCE</scope>
    <source>
        <strain evidence="2">NRRL 6426</strain>
    </source>
</reference>
<evidence type="ECO:0000313" key="2">
    <source>
        <dbReference type="EMBL" id="KAF9150736.1"/>
    </source>
</evidence>
<evidence type="ECO:0000313" key="3">
    <source>
        <dbReference type="Proteomes" id="UP000748756"/>
    </source>
</evidence>
<dbReference type="Proteomes" id="UP000748756">
    <property type="component" value="Unassembled WGS sequence"/>
</dbReference>
<gene>
    <name evidence="2" type="ORF">BG015_007443</name>
</gene>
<keyword evidence="3" id="KW-1185">Reference proteome</keyword>
<accession>A0A9P5RYV3</accession>
<proteinExistence type="predicted"/>
<protein>
    <submittedName>
        <fullName evidence="2">Uncharacterized protein</fullName>
    </submittedName>
</protein>
<name>A0A9P5RYV3_9FUNG</name>
<dbReference type="OrthoDB" id="2349768at2759"/>